<keyword evidence="4 19" id="KW-0328">Glycosyltransferase</keyword>
<dbReference type="Pfam" id="PF00912">
    <property type="entry name" value="Transgly"/>
    <property type="match status" value="1"/>
</dbReference>
<evidence type="ECO:0000256" key="13">
    <source>
        <dbReference type="ARBA" id="ARBA00023316"/>
    </source>
</evidence>
<dbReference type="SUPFAM" id="SSF53955">
    <property type="entry name" value="Lysozyme-like"/>
    <property type="match status" value="1"/>
</dbReference>
<evidence type="ECO:0000256" key="1">
    <source>
        <dbReference type="ARBA" id="ARBA00022475"/>
    </source>
</evidence>
<evidence type="ECO:0000256" key="3">
    <source>
        <dbReference type="ARBA" id="ARBA00022670"/>
    </source>
</evidence>
<evidence type="ECO:0000256" key="6">
    <source>
        <dbReference type="ARBA" id="ARBA00022692"/>
    </source>
</evidence>
<dbReference type="InterPro" id="IPR023346">
    <property type="entry name" value="Lysozyme-like_dom_sf"/>
</dbReference>
<protein>
    <submittedName>
        <fullName evidence="19">Transglycosylase domain-containing protein</fullName>
        <ecNumber evidence="19">2.4.-.-</ecNumber>
    </submittedName>
</protein>
<name>A0ABW3LH31_9BACI</name>
<evidence type="ECO:0000256" key="12">
    <source>
        <dbReference type="ARBA" id="ARBA00023268"/>
    </source>
</evidence>
<dbReference type="NCBIfam" id="TIGR02074">
    <property type="entry name" value="PBP_1a_fam"/>
    <property type="match status" value="1"/>
</dbReference>
<dbReference type="RefSeq" id="WP_390359964.1">
    <property type="nucleotide sequence ID" value="NZ_JBHTKJ010000008.1"/>
</dbReference>
<keyword evidence="9" id="KW-0573">Peptidoglycan synthesis</keyword>
<keyword evidence="7" id="KW-0378">Hydrolase</keyword>
<accession>A0ABW3LH31</accession>
<evidence type="ECO:0000256" key="2">
    <source>
        <dbReference type="ARBA" id="ARBA00022645"/>
    </source>
</evidence>
<dbReference type="PANTHER" id="PTHR32282">
    <property type="entry name" value="BINDING PROTEIN TRANSPEPTIDASE, PUTATIVE-RELATED"/>
    <property type="match status" value="1"/>
</dbReference>
<evidence type="ECO:0000313" key="19">
    <source>
        <dbReference type="EMBL" id="MFD1037681.1"/>
    </source>
</evidence>
<dbReference type="InterPro" id="IPR036950">
    <property type="entry name" value="PBP_transglycosylase"/>
</dbReference>
<keyword evidence="1" id="KW-1003">Cell membrane</keyword>
<dbReference type="Gene3D" id="3.40.710.10">
    <property type="entry name" value="DD-peptidase/beta-lactamase superfamily"/>
    <property type="match status" value="1"/>
</dbReference>
<keyword evidence="2" id="KW-0121">Carboxypeptidase</keyword>
<dbReference type="SUPFAM" id="SSF56601">
    <property type="entry name" value="beta-lactamase/transpeptidase-like"/>
    <property type="match status" value="1"/>
</dbReference>
<comment type="catalytic activity">
    <reaction evidence="14">
        <text>Preferential cleavage: (Ac)2-L-Lys-D-Ala-|-D-Ala. Also transpeptidation of peptidyl-alanyl moieties that are N-acyl substituents of D-alanine.</text>
        <dbReference type="EC" id="3.4.16.4"/>
    </reaction>
</comment>
<dbReference type="InterPro" id="IPR050396">
    <property type="entry name" value="Glycosyltr_51/Transpeptidase"/>
</dbReference>
<dbReference type="InterPro" id="IPR001460">
    <property type="entry name" value="PCN-bd_Tpept"/>
</dbReference>
<keyword evidence="10 16" id="KW-1133">Transmembrane helix</keyword>
<keyword evidence="3" id="KW-0645">Protease</keyword>
<keyword evidence="11 16" id="KW-0472">Membrane</keyword>
<feature type="domain" description="Penicillin-binding protein transpeptidase" evidence="17">
    <location>
        <begin position="332"/>
        <end position="604"/>
    </location>
</feature>
<reference evidence="20" key="1">
    <citation type="journal article" date="2019" name="Int. J. Syst. Evol. Microbiol.">
        <title>The Global Catalogue of Microorganisms (GCM) 10K type strain sequencing project: providing services to taxonomists for standard genome sequencing and annotation.</title>
        <authorList>
            <consortium name="The Broad Institute Genomics Platform"/>
            <consortium name="The Broad Institute Genome Sequencing Center for Infectious Disease"/>
            <person name="Wu L."/>
            <person name="Ma J."/>
        </authorList>
    </citation>
    <scope>NUCLEOTIDE SEQUENCE [LARGE SCALE GENOMIC DNA]</scope>
    <source>
        <strain evidence="20">CCUG 56754</strain>
    </source>
</reference>
<feature type="transmembrane region" description="Helical" evidence="16">
    <location>
        <begin position="21"/>
        <end position="48"/>
    </location>
</feature>
<comment type="catalytic activity">
    <reaction evidence="15">
        <text>[GlcNAc-(1-&gt;4)-Mur2Ac(oyl-L-Ala-gamma-D-Glu-L-Lys-D-Ala-D-Ala)](n)-di-trans,octa-cis-undecaprenyl diphosphate + beta-D-GlcNAc-(1-&gt;4)-Mur2Ac(oyl-L-Ala-gamma-D-Glu-L-Lys-D-Ala-D-Ala)-di-trans,octa-cis-undecaprenyl diphosphate = [GlcNAc-(1-&gt;4)-Mur2Ac(oyl-L-Ala-gamma-D-Glu-L-Lys-D-Ala-D-Ala)](n+1)-di-trans,octa-cis-undecaprenyl diphosphate + di-trans,octa-cis-undecaprenyl diphosphate + H(+)</text>
        <dbReference type="Rhea" id="RHEA:23708"/>
        <dbReference type="Rhea" id="RHEA-COMP:9602"/>
        <dbReference type="Rhea" id="RHEA-COMP:9603"/>
        <dbReference type="ChEBI" id="CHEBI:15378"/>
        <dbReference type="ChEBI" id="CHEBI:58405"/>
        <dbReference type="ChEBI" id="CHEBI:60033"/>
        <dbReference type="ChEBI" id="CHEBI:78435"/>
        <dbReference type="EC" id="2.4.99.28"/>
    </reaction>
</comment>
<evidence type="ECO:0000259" key="17">
    <source>
        <dbReference type="Pfam" id="PF00905"/>
    </source>
</evidence>
<evidence type="ECO:0000256" key="8">
    <source>
        <dbReference type="ARBA" id="ARBA00022960"/>
    </source>
</evidence>
<dbReference type="InterPro" id="IPR012338">
    <property type="entry name" value="Beta-lactam/transpept-like"/>
</dbReference>
<keyword evidence="5 19" id="KW-0808">Transferase</keyword>
<evidence type="ECO:0000256" key="5">
    <source>
        <dbReference type="ARBA" id="ARBA00022679"/>
    </source>
</evidence>
<keyword evidence="13" id="KW-0961">Cell wall biogenesis/degradation</keyword>
<dbReference type="InterPro" id="IPR001264">
    <property type="entry name" value="Glyco_trans_51"/>
</dbReference>
<proteinExistence type="predicted"/>
<comment type="caution">
    <text evidence="19">The sequence shown here is derived from an EMBL/GenBank/DDBJ whole genome shotgun (WGS) entry which is preliminary data.</text>
</comment>
<keyword evidence="8" id="KW-0133">Cell shape</keyword>
<evidence type="ECO:0000256" key="10">
    <source>
        <dbReference type="ARBA" id="ARBA00022989"/>
    </source>
</evidence>
<dbReference type="Proteomes" id="UP001597040">
    <property type="component" value="Unassembled WGS sequence"/>
</dbReference>
<evidence type="ECO:0000256" key="4">
    <source>
        <dbReference type="ARBA" id="ARBA00022676"/>
    </source>
</evidence>
<evidence type="ECO:0000256" key="15">
    <source>
        <dbReference type="ARBA" id="ARBA00049902"/>
    </source>
</evidence>
<keyword evidence="12" id="KW-0511">Multifunctional enzyme</keyword>
<sequence>MSRKKNKMKKQRFSFTGKIKWLLLSLGFIVIFGLLGYTFILFGGYLIVDEEDLILDAATTIETTDGTVIGSLYHENRTPVELGQVPEHVQDAFVSIEDRRFYDHAGVDFQSVVRAVYKDIIAMDKVEGASTITQQLSKNLFLHNDKTWMRKTKEVMAATYLERQYSKDAILELYINEIYFGNGIYGVENASQRFFSKSVTDLKLHEGALIAGLAQAPNGYSPIEHPERALNRRNIVLQSMENAGVISAETRIQEQGKTLGLDVLEREANPWVESYIDLVMKEASDEFQLSIDELKRGGYQIVVNMDEMAQQIAYEKFNNEEYFPGNTEGAQGAFVMMDQQTGKIVAAIGGREYKLGDFNRVTANRQPGSIMKPLAVYGPAMMKEDYEPYSLIRDQMMDIEGYTATNYDDQYDGAVTIYDALVESKNAAAVWLLDEIGISYTKSYLDKMQLFVPDNGLAIALGGLSEGLSPLDVMTGYRAFANNGETINTFTIDRIYNQENEVAFQSEANTTEVFSPQVAWDMTEMLVRTVNEGTATSGDYSKALAGKTGTTEHPFVNGKTKDAWFVGYTPQYVSAMWMGYDKSDREHYLNGGSEYPTRLTKAILSEMDKQKPLDAAFEKPVNVQELPEPIELPDVTVAEAQYTFGGFSFLKGKLTWTGAEEERVVYHIYKDKPGVDERVGTVEGETVFIIDNVNVLKTEKYYVVPYDPLTKLEGKKSNTVELSL</sequence>
<evidence type="ECO:0000259" key="18">
    <source>
        <dbReference type="Pfam" id="PF00912"/>
    </source>
</evidence>
<feature type="domain" description="Glycosyl transferase family 51" evidence="18">
    <location>
        <begin position="66"/>
        <end position="240"/>
    </location>
</feature>
<dbReference type="Pfam" id="PF00905">
    <property type="entry name" value="Transpeptidase"/>
    <property type="match status" value="1"/>
</dbReference>
<dbReference type="GO" id="GO:0016757">
    <property type="term" value="F:glycosyltransferase activity"/>
    <property type="evidence" value="ECO:0007669"/>
    <property type="project" value="UniProtKB-KW"/>
</dbReference>
<evidence type="ECO:0000256" key="7">
    <source>
        <dbReference type="ARBA" id="ARBA00022801"/>
    </source>
</evidence>
<dbReference type="Gene3D" id="1.10.3810.10">
    <property type="entry name" value="Biosynthetic peptidoglycan transglycosylase-like"/>
    <property type="match status" value="1"/>
</dbReference>
<evidence type="ECO:0000256" key="16">
    <source>
        <dbReference type="SAM" id="Phobius"/>
    </source>
</evidence>
<gene>
    <name evidence="19" type="ORF">ACFQ3N_04480</name>
</gene>
<evidence type="ECO:0000256" key="11">
    <source>
        <dbReference type="ARBA" id="ARBA00023136"/>
    </source>
</evidence>
<keyword evidence="6 16" id="KW-0812">Transmembrane</keyword>
<organism evidence="19 20">
    <name type="scientific">Virgibacillus byunsanensis</name>
    <dbReference type="NCBI Taxonomy" id="570945"/>
    <lineage>
        <taxon>Bacteria</taxon>
        <taxon>Bacillati</taxon>
        <taxon>Bacillota</taxon>
        <taxon>Bacilli</taxon>
        <taxon>Bacillales</taxon>
        <taxon>Bacillaceae</taxon>
        <taxon>Virgibacillus</taxon>
    </lineage>
</organism>
<dbReference type="PANTHER" id="PTHR32282:SF32">
    <property type="entry name" value="PENICILLIN-BINDING PROTEIN 2A"/>
    <property type="match status" value="1"/>
</dbReference>
<evidence type="ECO:0000313" key="20">
    <source>
        <dbReference type="Proteomes" id="UP001597040"/>
    </source>
</evidence>
<evidence type="ECO:0000256" key="14">
    <source>
        <dbReference type="ARBA" id="ARBA00034000"/>
    </source>
</evidence>
<evidence type="ECO:0000256" key="9">
    <source>
        <dbReference type="ARBA" id="ARBA00022984"/>
    </source>
</evidence>
<keyword evidence="20" id="KW-1185">Reference proteome</keyword>
<dbReference type="EC" id="2.4.-.-" evidence="19"/>
<dbReference type="EMBL" id="JBHTKJ010000008">
    <property type="protein sequence ID" value="MFD1037681.1"/>
    <property type="molecule type" value="Genomic_DNA"/>
</dbReference>